<organism evidence="1 2">
    <name type="scientific">Monilinia fructicola</name>
    <name type="common">Brown rot fungus</name>
    <name type="synonym">Ciboria fructicola</name>
    <dbReference type="NCBI Taxonomy" id="38448"/>
    <lineage>
        <taxon>Eukaryota</taxon>
        <taxon>Fungi</taxon>
        <taxon>Dikarya</taxon>
        <taxon>Ascomycota</taxon>
        <taxon>Pezizomycotina</taxon>
        <taxon>Leotiomycetes</taxon>
        <taxon>Helotiales</taxon>
        <taxon>Sclerotiniaceae</taxon>
        <taxon>Monilinia</taxon>
    </lineage>
</organism>
<name>A0A5M9JBC4_MONFR</name>
<gene>
    <name evidence="1" type="ORF">EYC84_008661</name>
</gene>
<accession>A0A5M9JBC4</accession>
<reference evidence="1 2" key="1">
    <citation type="submission" date="2019-06" db="EMBL/GenBank/DDBJ databases">
        <title>Genome Sequence of the Brown Rot Fungal Pathogen Monilinia fructicola.</title>
        <authorList>
            <person name="De Miccolis Angelini R.M."/>
            <person name="Landi L."/>
            <person name="Abate D."/>
            <person name="Pollastro S."/>
            <person name="Romanazzi G."/>
            <person name="Faretra F."/>
        </authorList>
    </citation>
    <scope>NUCLEOTIDE SEQUENCE [LARGE SCALE GENOMIC DNA]</scope>
    <source>
        <strain evidence="1 2">Mfrc123</strain>
    </source>
</reference>
<proteinExistence type="predicted"/>
<dbReference type="EMBL" id="VICG01000012">
    <property type="protein sequence ID" value="KAA8566057.1"/>
    <property type="molecule type" value="Genomic_DNA"/>
</dbReference>
<dbReference type="AlphaFoldDB" id="A0A5M9JBC4"/>
<comment type="caution">
    <text evidence="1">The sequence shown here is derived from an EMBL/GenBank/DDBJ whole genome shotgun (WGS) entry which is preliminary data.</text>
</comment>
<protein>
    <submittedName>
        <fullName evidence="1">Uncharacterized protein</fullName>
    </submittedName>
</protein>
<dbReference type="Proteomes" id="UP000322873">
    <property type="component" value="Unassembled WGS sequence"/>
</dbReference>
<keyword evidence="2" id="KW-1185">Reference proteome</keyword>
<evidence type="ECO:0000313" key="2">
    <source>
        <dbReference type="Proteomes" id="UP000322873"/>
    </source>
</evidence>
<sequence>MVNVSGMEINGDSVTLAMQEHQNRPESNIALPRDADMEIQQKMWSLFHRIIKIAIAADTQDSASIDDAA</sequence>
<evidence type="ECO:0000313" key="1">
    <source>
        <dbReference type="EMBL" id="KAA8566057.1"/>
    </source>
</evidence>